<dbReference type="InterPro" id="IPR036249">
    <property type="entry name" value="Thioredoxin-like_sf"/>
</dbReference>
<comment type="similarity">
    <text evidence="1 4">Belongs to the GST superfamily. Kappa family.</text>
</comment>
<dbReference type="GO" id="GO:0006749">
    <property type="term" value="P:glutathione metabolic process"/>
    <property type="evidence" value="ECO:0007669"/>
    <property type="project" value="TreeGrafter"/>
</dbReference>
<evidence type="ECO:0000256" key="2">
    <source>
        <dbReference type="ARBA" id="ARBA00022679"/>
    </source>
</evidence>
<dbReference type="Gene3D" id="3.40.30.10">
    <property type="entry name" value="Glutaredoxin"/>
    <property type="match status" value="1"/>
</dbReference>
<keyword evidence="8" id="KW-1185">Reference proteome</keyword>
<dbReference type="FunFam" id="3.40.30.10:FF:000096">
    <property type="entry name" value="Glutathione S-transferase kappa"/>
    <property type="match status" value="1"/>
</dbReference>
<accession>A0A1L9UI23</accession>
<dbReference type="Proteomes" id="UP000184499">
    <property type="component" value="Unassembled WGS sequence"/>
</dbReference>
<reference evidence="8" key="1">
    <citation type="journal article" date="2017" name="Genome Biol.">
        <title>Comparative genomics reveals high biological diversity and specific adaptations in the industrially and medically important fungal genus Aspergillus.</title>
        <authorList>
            <person name="de Vries R.P."/>
            <person name="Riley R."/>
            <person name="Wiebenga A."/>
            <person name="Aguilar-Osorio G."/>
            <person name="Amillis S."/>
            <person name="Uchima C.A."/>
            <person name="Anderluh G."/>
            <person name="Asadollahi M."/>
            <person name="Askin M."/>
            <person name="Barry K."/>
            <person name="Battaglia E."/>
            <person name="Bayram O."/>
            <person name="Benocci T."/>
            <person name="Braus-Stromeyer S.A."/>
            <person name="Caldana C."/>
            <person name="Canovas D."/>
            <person name="Cerqueira G.C."/>
            <person name="Chen F."/>
            <person name="Chen W."/>
            <person name="Choi C."/>
            <person name="Clum A."/>
            <person name="Dos Santos R.A."/>
            <person name="Damasio A.R."/>
            <person name="Diallinas G."/>
            <person name="Emri T."/>
            <person name="Fekete E."/>
            <person name="Flipphi M."/>
            <person name="Freyberg S."/>
            <person name="Gallo A."/>
            <person name="Gournas C."/>
            <person name="Habgood R."/>
            <person name="Hainaut M."/>
            <person name="Harispe M.L."/>
            <person name="Henrissat B."/>
            <person name="Hilden K.S."/>
            <person name="Hope R."/>
            <person name="Hossain A."/>
            <person name="Karabika E."/>
            <person name="Karaffa L."/>
            <person name="Karanyi Z."/>
            <person name="Krasevec N."/>
            <person name="Kuo A."/>
            <person name="Kusch H."/>
            <person name="LaButti K."/>
            <person name="Lagendijk E.L."/>
            <person name="Lapidus A."/>
            <person name="Levasseur A."/>
            <person name="Lindquist E."/>
            <person name="Lipzen A."/>
            <person name="Logrieco A.F."/>
            <person name="MacCabe A."/>
            <person name="Maekelae M.R."/>
            <person name="Malavazi I."/>
            <person name="Melin P."/>
            <person name="Meyer V."/>
            <person name="Mielnichuk N."/>
            <person name="Miskei M."/>
            <person name="Molnar A.P."/>
            <person name="Mule G."/>
            <person name="Ngan C.Y."/>
            <person name="Orejas M."/>
            <person name="Orosz E."/>
            <person name="Ouedraogo J.P."/>
            <person name="Overkamp K.M."/>
            <person name="Park H.-S."/>
            <person name="Perrone G."/>
            <person name="Piumi F."/>
            <person name="Punt P.J."/>
            <person name="Ram A.F."/>
            <person name="Ramon A."/>
            <person name="Rauscher S."/>
            <person name="Record E."/>
            <person name="Riano-Pachon D.M."/>
            <person name="Robert V."/>
            <person name="Roehrig J."/>
            <person name="Ruller R."/>
            <person name="Salamov A."/>
            <person name="Salih N.S."/>
            <person name="Samson R.A."/>
            <person name="Sandor E."/>
            <person name="Sanguinetti M."/>
            <person name="Schuetze T."/>
            <person name="Sepcic K."/>
            <person name="Shelest E."/>
            <person name="Sherlock G."/>
            <person name="Sophianopoulou V."/>
            <person name="Squina F.M."/>
            <person name="Sun H."/>
            <person name="Susca A."/>
            <person name="Todd R.B."/>
            <person name="Tsang A."/>
            <person name="Unkles S.E."/>
            <person name="van de Wiele N."/>
            <person name="van Rossen-Uffink D."/>
            <person name="Oliveira J.V."/>
            <person name="Vesth T.C."/>
            <person name="Visser J."/>
            <person name="Yu J.-H."/>
            <person name="Zhou M."/>
            <person name="Andersen M.R."/>
            <person name="Archer D.B."/>
            <person name="Baker S.E."/>
            <person name="Benoit I."/>
            <person name="Brakhage A.A."/>
            <person name="Braus G.H."/>
            <person name="Fischer R."/>
            <person name="Frisvad J.C."/>
            <person name="Goldman G.H."/>
            <person name="Houbraken J."/>
            <person name="Oakley B."/>
            <person name="Pocsi I."/>
            <person name="Scazzocchio C."/>
            <person name="Seiboth B."/>
            <person name="vanKuyk P.A."/>
            <person name="Wortman J."/>
            <person name="Dyer P.S."/>
            <person name="Grigoriev I.V."/>
        </authorList>
    </citation>
    <scope>NUCLEOTIDE SEQUENCE [LARGE SCALE GENOMIC DNA]</scope>
    <source>
        <strain evidence="8">CBS 101740 / IMI 381727 / IBT 21946</strain>
    </source>
</reference>
<dbReference type="GO" id="GO:0004364">
    <property type="term" value="F:glutathione transferase activity"/>
    <property type="evidence" value="ECO:0007669"/>
    <property type="project" value="UniProtKB-UniRule"/>
</dbReference>
<dbReference type="GO" id="GO:0005777">
    <property type="term" value="C:peroxisome"/>
    <property type="evidence" value="ECO:0007669"/>
    <property type="project" value="TreeGrafter"/>
</dbReference>
<dbReference type="VEuPathDB" id="FungiDB:ASPBRDRAFT_55892"/>
<dbReference type="PIRSF" id="PIRSF006386">
    <property type="entry name" value="HCCAis_GSTk"/>
    <property type="match status" value="1"/>
</dbReference>
<sequence>MAVPRINLYLDVVSPFAYLAFSILRNSPVFAKCNITYIPIFQGGLMHACGNTPPANIKNKDKWTEKERHRWARYFNVPISQTTPEGFPPRTLSTQRALCAISLKHPDKLAPALEALYRLFWVEGNPNIAQPECFGPVLEGVLGKDVAQSVLADMNHPDVKAALTANTDRAFKSGAFGIPWFECTNDKGETDTFWGVDHLGQVAQFLGLDIKADKGFRAVLVHLHLKQA</sequence>
<feature type="active site" description="Nucleophile" evidence="5">
    <location>
        <position position="14"/>
    </location>
</feature>
<evidence type="ECO:0000256" key="1">
    <source>
        <dbReference type="ARBA" id="ARBA00006494"/>
    </source>
</evidence>
<comment type="catalytic activity">
    <reaction evidence="3 4">
        <text>RX + glutathione = an S-substituted glutathione + a halide anion + H(+)</text>
        <dbReference type="Rhea" id="RHEA:16437"/>
        <dbReference type="ChEBI" id="CHEBI:15378"/>
        <dbReference type="ChEBI" id="CHEBI:16042"/>
        <dbReference type="ChEBI" id="CHEBI:17792"/>
        <dbReference type="ChEBI" id="CHEBI:57925"/>
        <dbReference type="ChEBI" id="CHEBI:90779"/>
        <dbReference type="EC" id="2.5.1.18"/>
    </reaction>
</comment>
<gene>
    <name evidence="7" type="ORF">ASPBRDRAFT_55892</name>
</gene>
<evidence type="ECO:0000313" key="7">
    <source>
        <dbReference type="EMBL" id="OJJ71274.1"/>
    </source>
</evidence>
<name>A0A1L9UI23_ASPBC</name>
<dbReference type="SUPFAM" id="SSF52833">
    <property type="entry name" value="Thioredoxin-like"/>
    <property type="match status" value="1"/>
</dbReference>
<dbReference type="OMA" id="ECTNSKG"/>
<evidence type="ECO:0000256" key="5">
    <source>
        <dbReference type="PIRSR" id="PIRSR006386-1"/>
    </source>
</evidence>
<dbReference type="RefSeq" id="XP_067478522.1">
    <property type="nucleotide sequence ID" value="XM_067627461.1"/>
</dbReference>
<dbReference type="AlphaFoldDB" id="A0A1L9UI23"/>
<dbReference type="Pfam" id="PF01323">
    <property type="entry name" value="DSBA"/>
    <property type="match status" value="1"/>
</dbReference>
<dbReference type="STRING" id="767769.A0A1L9UI23"/>
<proteinExistence type="inferred from homology"/>
<organism evidence="7 8">
    <name type="scientific">Aspergillus brasiliensis (strain CBS 101740 / IMI 381727 / IBT 21946)</name>
    <dbReference type="NCBI Taxonomy" id="767769"/>
    <lineage>
        <taxon>Eukaryota</taxon>
        <taxon>Fungi</taxon>
        <taxon>Dikarya</taxon>
        <taxon>Ascomycota</taxon>
        <taxon>Pezizomycotina</taxon>
        <taxon>Eurotiomycetes</taxon>
        <taxon>Eurotiomycetidae</taxon>
        <taxon>Eurotiales</taxon>
        <taxon>Aspergillaceae</taxon>
        <taxon>Aspergillus</taxon>
        <taxon>Aspergillus subgen. Circumdati</taxon>
    </lineage>
</organism>
<dbReference type="GO" id="GO:0004602">
    <property type="term" value="F:glutathione peroxidase activity"/>
    <property type="evidence" value="ECO:0007669"/>
    <property type="project" value="TreeGrafter"/>
</dbReference>
<evidence type="ECO:0000259" key="6">
    <source>
        <dbReference type="Pfam" id="PF01323"/>
    </source>
</evidence>
<keyword evidence="2 4" id="KW-0808">Transferase</keyword>
<protein>
    <recommendedName>
        <fullName evidence="4">Glutathione S-transferase kappa</fullName>
        <ecNumber evidence="4">2.5.1.18</ecNumber>
    </recommendedName>
</protein>
<dbReference type="InterPro" id="IPR051924">
    <property type="entry name" value="GST_Kappa/NadH"/>
</dbReference>
<dbReference type="PANTHER" id="PTHR42943">
    <property type="entry name" value="GLUTATHIONE S-TRANSFERASE KAPPA"/>
    <property type="match status" value="1"/>
</dbReference>
<evidence type="ECO:0000256" key="3">
    <source>
        <dbReference type="ARBA" id="ARBA00047960"/>
    </source>
</evidence>
<feature type="domain" description="DSBA-like thioredoxin" evidence="6">
    <location>
        <begin position="6"/>
        <end position="206"/>
    </location>
</feature>
<dbReference type="InterPro" id="IPR001853">
    <property type="entry name" value="DSBA-like_thioredoxin_dom"/>
</dbReference>
<dbReference type="GeneID" id="93579949"/>
<evidence type="ECO:0000313" key="8">
    <source>
        <dbReference type="Proteomes" id="UP000184499"/>
    </source>
</evidence>
<dbReference type="OrthoDB" id="4664297at2759"/>
<dbReference type="PANTHER" id="PTHR42943:SF2">
    <property type="entry name" value="GLUTATHIONE S-TRANSFERASE KAPPA 1"/>
    <property type="match status" value="1"/>
</dbReference>
<dbReference type="EC" id="2.5.1.18" evidence="4"/>
<evidence type="ECO:0000256" key="4">
    <source>
        <dbReference type="PIRNR" id="PIRNR006386"/>
    </source>
</evidence>
<dbReference type="InterPro" id="IPR014440">
    <property type="entry name" value="HCCAis_GSTk"/>
</dbReference>
<dbReference type="EMBL" id="KV878685">
    <property type="protein sequence ID" value="OJJ71274.1"/>
    <property type="molecule type" value="Genomic_DNA"/>
</dbReference>
<dbReference type="GO" id="GO:0005739">
    <property type="term" value="C:mitochondrion"/>
    <property type="evidence" value="ECO:0007669"/>
    <property type="project" value="TreeGrafter"/>
</dbReference>